<accession>A0A5C4XQ62</accession>
<gene>
    <name evidence="2" type="ORF">FHP24_04560</name>
</gene>
<name>A0A5C4XQ62_9HYPH</name>
<evidence type="ECO:0000259" key="1">
    <source>
        <dbReference type="Pfam" id="PF01243"/>
    </source>
</evidence>
<evidence type="ECO:0000313" key="3">
    <source>
        <dbReference type="Proteomes" id="UP000311605"/>
    </source>
</evidence>
<feature type="domain" description="Pyridoxamine 5'-phosphate oxidase N-terminal" evidence="1">
    <location>
        <begin position="42"/>
        <end position="133"/>
    </location>
</feature>
<dbReference type="Proteomes" id="UP000311605">
    <property type="component" value="Unassembled WGS sequence"/>
</dbReference>
<dbReference type="AlphaFoldDB" id="A0A5C4XQ62"/>
<dbReference type="Pfam" id="PF01243">
    <property type="entry name" value="PNPOx_N"/>
    <property type="match status" value="1"/>
</dbReference>
<keyword evidence="3" id="KW-1185">Reference proteome</keyword>
<organism evidence="2 3">
    <name type="scientific">Aliirhizobium smilacinae</name>
    <dbReference type="NCBI Taxonomy" id="1395944"/>
    <lineage>
        <taxon>Bacteria</taxon>
        <taxon>Pseudomonadati</taxon>
        <taxon>Pseudomonadota</taxon>
        <taxon>Alphaproteobacteria</taxon>
        <taxon>Hyphomicrobiales</taxon>
        <taxon>Rhizobiaceae</taxon>
        <taxon>Aliirhizobium</taxon>
    </lineage>
</organism>
<proteinExistence type="predicted"/>
<dbReference type="RefSeq" id="WP_139673480.1">
    <property type="nucleotide sequence ID" value="NZ_VDMN01000001.1"/>
</dbReference>
<dbReference type="OrthoDB" id="9786134at2"/>
<comment type="caution">
    <text evidence="2">The sequence shown here is derived from an EMBL/GenBank/DDBJ whole genome shotgun (WGS) entry which is preliminary data.</text>
</comment>
<reference evidence="2 3" key="1">
    <citation type="submission" date="2019-06" db="EMBL/GenBank/DDBJ databases">
        <title>The draft genome of Rhizobium smilacinae PTYR-5.</title>
        <authorList>
            <person name="Liu L."/>
            <person name="Li L."/>
            <person name="Zhang X."/>
        </authorList>
    </citation>
    <scope>NUCLEOTIDE SEQUENCE [LARGE SCALE GENOMIC DNA]</scope>
    <source>
        <strain evidence="2 3">PTYR-5</strain>
    </source>
</reference>
<dbReference type="InterPro" id="IPR011576">
    <property type="entry name" value="Pyridox_Oxase_N"/>
</dbReference>
<dbReference type="EMBL" id="VDMN01000001">
    <property type="protein sequence ID" value="TNM65542.1"/>
    <property type="molecule type" value="Genomic_DNA"/>
</dbReference>
<dbReference type="Gene3D" id="2.30.110.10">
    <property type="entry name" value="Electron Transport, Fmn-binding Protein, Chain A"/>
    <property type="match status" value="1"/>
</dbReference>
<dbReference type="InterPro" id="IPR012349">
    <property type="entry name" value="Split_barrel_FMN-bd"/>
</dbReference>
<protein>
    <submittedName>
        <fullName evidence="2">Pyridoxamine 5-phosphate oxidase</fullName>
    </submittedName>
</protein>
<evidence type="ECO:0000313" key="2">
    <source>
        <dbReference type="EMBL" id="TNM65542.1"/>
    </source>
</evidence>
<dbReference type="PANTHER" id="PTHR42815">
    <property type="entry name" value="FAD-BINDING, PUTATIVE (AFU_ORTHOLOGUE AFUA_6G07600)-RELATED"/>
    <property type="match status" value="1"/>
</dbReference>
<sequence length="208" mass="23279">MSYGFLDIASTPAVRAAQAEMGVDQFWSDFGGDRTMDRFTEGEKAFIAERDSFYMASVSETGWPYIQHRGGPAGFLKVVDDRTLAFADYRGNRQYISTGNLAASDKACLFLMDYPRRARLKIYAHVEKLALDEDPAITALVADAGYRGRAERIFRIRLEAFDWNCPQHITPRFTEREVAAAVLPLKERLAALEKENAELRGRAGAGKA</sequence>
<dbReference type="SUPFAM" id="SSF50475">
    <property type="entry name" value="FMN-binding split barrel"/>
    <property type="match status" value="1"/>
</dbReference>
<dbReference type="PANTHER" id="PTHR42815:SF2">
    <property type="entry name" value="FAD-BINDING, PUTATIVE (AFU_ORTHOLOGUE AFUA_6G07600)-RELATED"/>
    <property type="match status" value="1"/>
</dbReference>